<evidence type="ECO:0000256" key="1">
    <source>
        <dbReference type="ARBA" id="ARBA00022630"/>
    </source>
</evidence>
<evidence type="ECO:0000256" key="3">
    <source>
        <dbReference type="ARBA" id="ARBA00022857"/>
    </source>
</evidence>
<dbReference type="InterPro" id="IPR036188">
    <property type="entry name" value="FAD/NAD-bd_sf"/>
</dbReference>
<evidence type="ECO:0000256" key="2">
    <source>
        <dbReference type="ARBA" id="ARBA00022827"/>
    </source>
</evidence>
<dbReference type="Proteomes" id="UP001242288">
    <property type="component" value="Unassembled WGS sequence"/>
</dbReference>
<keyword evidence="3" id="KW-0521">NADP</keyword>
<evidence type="ECO:0000313" key="6">
    <source>
        <dbReference type="EMBL" id="MDQ6411801.1"/>
    </source>
</evidence>
<dbReference type="Proteomes" id="UP001209412">
    <property type="component" value="Unassembled WGS sequence"/>
</dbReference>
<evidence type="ECO:0000313" key="5">
    <source>
        <dbReference type="EMBL" id="MCX4149983.1"/>
    </source>
</evidence>
<dbReference type="GO" id="GO:0050661">
    <property type="term" value="F:NADP binding"/>
    <property type="evidence" value="ECO:0007669"/>
    <property type="project" value="InterPro"/>
</dbReference>
<keyword evidence="2" id="KW-0274">FAD</keyword>
<keyword evidence="7" id="KW-1185">Reference proteome</keyword>
<comment type="caution">
    <text evidence="6">The sequence shown here is derived from an EMBL/GenBank/DDBJ whole genome shotgun (WGS) entry which is preliminary data.</text>
</comment>
<sequence length="540" mass="60988">MDLAESVAPQYEALVIGAGVCGIYQAYCLDRMGLKTAVVDRASDVGGTWHWNRYPGCRFDSESETYGYSFSKDLLAEWNWTERFAPREETERYLQRVVEKFGLRKYMQLQCTVTSAHWDEKARAWSVALSDGRSLTTRFLLTAIGLLSAPTLPRYAGVESFKGQSFHTYYAPREPVDYSGKRVAVVGTGSTGVQLIAEVADKVGSLTVFQRRPNWCAPLNNGPISSEEMLDIKGRYDEIFERCHNTPSGFIHDVDPRKVMEASPQEREEFWEKLYASPGFGIWLGNFKDMLTDVGANAEMSKFVANKIRQRVKNPAVAEKLVPKDHGFGTRRVPMETRYYEAYNRDNVELVDISETPIERVTPLGIKTSDQEREFDIIIYATGFDAITGSFDKIDIVGSDGLRLKDKWRQGPVTAYGLAVQGFPNMITLAGPQSGSVATNFPRGIEEAVNWCSGLLEHMRKTNSTRVEAKAETEIAWGEQAKVWLQRILFGREQSWFTGYNSNVDREPTTRNMIYAGGAQRYREHLSQEVSEGYPGFEIQ</sequence>
<protein>
    <submittedName>
        <fullName evidence="6">NAD(P)/FAD-dependent oxidoreductase</fullName>
    </submittedName>
</protein>
<name>A0AAP5ERJ0_9BURK</name>
<dbReference type="AlphaFoldDB" id="A0AAP5ERJ0"/>
<reference evidence="6" key="1">
    <citation type="submission" date="2022-06" db="EMBL/GenBank/DDBJ databases">
        <title>PHB producers.</title>
        <authorList>
            <person name="Besaury L."/>
        </authorList>
    </citation>
    <scope>NUCLEOTIDE SEQUENCE</scope>
    <source>
        <strain evidence="6 7">SEWS6</strain>
    </source>
</reference>
<dbReference type="EMBL" id="JAMXWF010000035">
    <property type="protein sequence ID" value="MDQ6411801.1"/>
    <property type="molecule type" value="Genomic_DNA"/>
</dbReference>
<accession>A0AAP5ERJ0</accession>
<organism evidence="6 8">
    <name type="scientific">Paraburkholderia madseniana</name>
    <dbReference type="NCBI Taxonomy" id="2599607"/>
    <lineage>
        <taxon>Bacteria</taxon>
        <taxon>Pseudomonadati</taxon>
        <taxon>Pseudomonadota</taxon>
        <taxon>Betaproteobacteria</taxon>
        <taxon>Burkholderiales</taxon>
        <taxon>Burkholderiaceae</taxon>
        <taxon>Paraburkholderia</taxon>
    </lineage>
</organism>
<dbReference type="InterPro" id="IPR020946">
    <property type="entry name" value="Flavin_mOase-like"/>
</dbReference>
<evidence type="ECO:0000256" key="4">
    <source>
        <dbReference type="ARBA" id="ARBA00023002"/>
    </source>
</evidence>
<gene>
    <name evidence="6" type="ORF">NIE36_32125</name>
    <name evidence="5" type="ORF">OSB80_32190</name>
</gene>
<dbReference type="InterPro" id="IPR050775">
    <property type="entry name" value="FAD-binding_Monooxygenases"/>
</dbReference>
<proteinExistence type="predicted"/>
<keyword evidence="4" id="KW-0560">Oxidoreductase</keyword>
<dbReference type="Gene3D" id="3.50.50.60">
    <property type="entry name" value="FAD/NAD(P)-binding domain"/>
    <property type="match status" value="2"/>
</dbReference>
<dbReference type="SUPFAM" id="SSF51905">
    <property type="entry name" value="FAD/NAD(P)-binding domain"/>
    <property type="match status" value="3"/>
</dbReference>
<dbReference type="GO" id="GO:0050660">
    <property type="term" value="F:flavin adenine dinucleotide binding"/>
    <property type="evidence" value="ECO:0007669"/>
    <property type="project" value="InterPro"/>
</dbReference>
<dbReference type="PANTHER" id="PTHR43098">
    <property type="entry name" value="L-ORNITHINE N(5)-MONOOXYGENASE-RELATED"/>
    <property type="match status" value="1"/>
</dbReference>
<dbReference type="PANTHER" id="PTHR43098:SF5">
    <property type="entry name" value="DUAL-FUNCTIONAL MONOOXYGENASE_METHYLTRANSFERASE PSOF"/>
    <property type="match status" value="1"/>
</dbReference>
<dbReference type="GO" id="GO:0004499">
    <property type="term" value="F:N,N-dimethylaniline monooxygenase activity"/>
    <property type="evidence" value="ECO:0007669"/>
    <property type="project" value="InterPro"/>
</dbReference>
<dbReference type="EMBL" id="JAPKHW010000035">
    <property type="protein sequence ID" value="MCX4149983.1"/>
    <property type="molecule type" value="Genomic_DNA"/>
</dbReference>
<dbReference type="RefSeq" id="WP_266260777.1">
    <property type="nucleotide sequence ID" value="NZ_JAMXWF010000035.1"/>
</dbReference>
<evidence type="ECO:0000313" key="8">
    <source>
        <dbReference type="Proteomes" id="UP001242288"/>
    </source>
</evidence>
<evidence type="ECO:0000313" key="7">
    <source>
        <dbReference type="Proteomes" id="UP001209412"/>
    </source>
</evidence>
<dbReference type="Pfam" id="PF00743">
    <property type="entry name" value="FMO-like"/>
    <property type="match status" value="1"/>
</dbReference>
<keyword evidence="1" id="KW-0285">Flavoprotein</keyword>